<dbReference type="SMART" id="SM00490">
    <property type="entry name" value="HELICc"/>
    <property type="match status" value="1"/>
</dbReference>
<dbReference type="InterPro" id="IPR011545">
    <property type="entry name" value="DEAD/DEAH_box_helicase_dom"/>
</dbReference>
<feature type="domain" description="Helicase ATP-binding" evidence="6">
    <location>
        <begin position="13"/>
        <end position="177"/>
    </location>
</feature>
<dbReference type="GO" id="GO:0004386">
    <property type="term" value="F:helicase activity"/>
    <property type="evidence" value="ECO:0007669"/>
    <property type="project" value="UniProtKB-KW"/>
</dbReference>
<evidence type="ECO:0000259" key="6">
    <source>
        <dbReference type="PROSITE" id="PS51192"/>
    </source>
</evidence>
<keyword evidence="4" id="KW-0067">ATP-binding</keyword>
<evidence type="ECO:0000259" key="7">
    <source>
        <dbReference type="PROSITE" id="PS51194"/>
    </source>
</evidence>
<evidence type="ECO:0000313" key="9">
    <source>
        <dbReference type="Proteomes" id="UP000504724"/>
    </source>
</evidence>
<dbReference type="GO" id="GO:0005524">
    <property type="term" value="F:ATP binding"/>
    <property type="evidence" value="ECO:0007669"/>
    <property type="project" value="UniProtKB-KW"/>
</dbReference>
<protein>
    <submittedName>
        <fullName evidence="8">ATP-dependent helicase HrpB</fullName>
    </submittedName>
</protein>
<dbReference type="FunFam" id="3.40.50.300:FF:002125">
    <property type="entry name" value="ATP-dependent helicase HrpB"/>
    <property type="match status" value="1"/>
</dbReference>
<dbReference type="InterPro" id="IPR049614">
    <property type="entry name" value="HrpB_DEXH"/>
</dbReference>
<evidence type="ECO:0000313" key="8">
    <source>
        <dbReference type="EMBL" id="QKI89475.1"/>
    </source>
</evidence>
<dbReference type="EMBL" id="CP054020">
    <property type="protein sequence ID" value="QKI89475.1"/>
    <property type="molecule type" value="Genomic_DNA"/>
</dbReference>
<dbReference type="AlphaFoldDB" id="A0A7D4P591"/>
<dbReference type="InterPro" id="IPR013689">
    <property type="entry name" value="RNA_helicase_ATP-dep_HrpB_C"/>
</dbReference>
<dbReference type="PANTHER" id="PTHR43519">
    <property type="entry name" value="ATP-DEPENDENT RNA HELICASE HRPB"/>
    <property type="match status" value="1"/>
</dbReference>
<name>A0A7D4P591_9GAMM</name>
<reference evidence="8 9" key="1">
    <citation type="submission" date="2020-05" db="EMBL/GenBank/DDBJ databases">
        <title>Thiomicrorhabdus sediminis sp.nov. and Thiomicrorhabdus xiamenensis sp.nov., novel sulfur-oxidizing bacteria isolated from coastal sediment.</title>
        <authorList>
            <person name="Liu X."/>
        </authorList>
    </citation>
    <scope>NUCLEOTIDE SEQUENCE [LARGE SCALE GENOMIC DNA]</scope>
    <source>
        <strain evidence="8 9">G2</strain>
    </source>
</reference>
<dbReference type="NCBIfam" id="TIGR01970">
    <property type="entry name" value="DEAH_box_HrpB"/>
    <property type="match status" value="1"/>
</dbReference>
<dbReference type="KEGG" id="txa:HQN79_07790"/>
<dbReference type="InterPro" id="IPR010225">
    <property type="entry name" value="HrpB"/>
</dbReference>
<dbReference type="PANTHER" id="PTHR43519:SF1">
    <property type="entry name" value="ATP-DEPENDENT RNA HELICASE HRPB"/>
    <property type="match status" value="1"/>
</dbReference>
<dbReference type="GO" id="GO:0016787">
    <property type="term" value="F:hydrolase activity"/>
    <property type="evidence" value="ECO:0007669"/>
    <property type="project" value="UniProtKB-KW"/>
</dbReference>
<dbReference type="SMART" id="SM00847">
    <property type="entry name" value="HA2"/>
    <property type="match status" value="1"/>
</dbReference>
<dbReference type="InterPro" id="IPR027417">
    <property type="entry name" value="P-loop_NTPase"/>
</dbReference>
<dbReference type="InterPro" id="IPR007502">
    <property type="entry name" value="Helicase-assoc_dom"/>
</dbReference>
<dbReference type="GO" id="GO:0003676">
    <property type="term" value="F:nucleic acid binding"/>
    <property type="evidence" value="ECO:0007669"/>
    <property type="project" value="InterPro"/>
</dbReference>
<dbReference type="Gene3D" id="3.40.50.300">
    <property type="entry name" value="P-loop containing nucleotide triphosphate hydrolases"/>
    <property type="match status" value="2"/>
</dbReference>
<sequence length="833" mass="93240">MSLPIDAIIPDLLEQLRDARQLVLQAEPGAGKSTQVPLSLIASPLFANKKILMLEPRRLAAKRLAEFLARQLGEDIGHTVGYRIRNENRVSKQTRLEVLTEGVLTRLIQKDPEMESIGLVIFDEFHERNLQADLGLSLLLEIQQGLRDDLKCLIMSATLDQDEIRRFLPDAGFISCPGRTFPVTLSYYPAPPHTPLNRFLQLPVVLSRALQESDGDILLFLAGQSEILKAMQECESICNRFEVLALPLYGSLNSKQQDAVFKVTEQRKVIFSTNIAETSITLEGITAVIDSGLQKNLLYDPNVGMSRLQLQRVSKASATQRMGRAGRVRAGHCYRLWSEMQQHGLNEHDAPEICRADLASLRMELAQWGVATADEIDWLTPPPKAHIAAAETTLLQLQLLTEQGRLTAQGEAAMALHPEPRLAKLLLVAREKECLTLGCDLVALLQEGDPARDRSQADTVDIELRLHWLWQALRDKTAAKRLHYARWQNFQRTRSRLYRRFDLDVQNLSGETQVDQVGVLLALAFSDRIGKQRGRAGHYKLANGRGVALPENDALQSEYIVALQVDAATDSRTQQGRVFSAAALDWESVDRELPLREECSVYFDDQKQRVVAQQAVWLDQLLIQSRESGEVPNDAAQACLLQAVQKDLSLLPWSKAAQSLVERAGWLAQFSGFESLNALSEKALSESLEWLEPYTLGMSSVAELQKLNLAQILQSILAYSDLLLLDKEAPQHYTAPTGRDYVIGYSQSQAKVSLQLQQLFGELASPRVGGGQVALTFELLSPAQRPIQTTADLANFWKTSYFEVAKEMRGRYPKHRWPDEPLKEKAGASIKRK</sequence>
<dbReference type="PIRSF" id="PIRSF005496">
    <property type="entry name" value="ATP_hel_hrpB"/>
    <property type="match status" value="1"/>
</dbReference>
<keyword evidence="9" id="KW-1185">Reference proteome</keyword>
<accession>A0A7D4P591</accession>
<dbReference type="SMART" id="SM00487">
    <property type="entry name" value="DEXDc"/>
    <property type="match status" value="1"/>
</dbReference>
<dbReference type="CDD" id="cd17990">
    <property type="entry name" value="DEXHc_HrpB"/>
    <property type="match status" value="1"/>
</dbReference>
<feature type="region of interest" description="Disordered" evidence="5">
    <location>
        <begin position="813"/>
        <end position="833"/>
    </location>
</feature>
<feature type="domain" description="Helicase C-terminal" evidence="7">
    <location>
        <begin position="201"/>
        <end position="369"/>
    </location>
</feature>
<dbReference type="PROSITE" id="PS51194">
    <property type="entry name" value="HELICASE_CTER"/>
    <property type="match status" value="1"/>
</dbReference>
<keyword evidence="3 8" id="KW-0347">Helicase</keyword>
<keyword evidence="2" id="KW-0378">Hydrolase</keyword>
<dbReference type="Pfam" id="PF00270">
    <property type="entry name" value="DEAD"/>
    <property type="match status" value="1"/>
</dbReference>
<organism evidence="8 9">
    <name type="scientific">Thiomicrorhabdus xiamenensis</name>
    <dbReference type="NCBI Taxonomy" id="2739063"/>
    <lineage>
        <taxon>Bacteria</taxon>
        <taxon>Pseudomonadati</taxon>
        <taxon>Pseudomonadota</taxon>
        <taxon>Gammaproteobacteria</taxon>
        <taxon>Thiotrichales</taxon>
        <taxon>Piscirickettsiaceae</taxon>
        <taxon>Thiomicrorhabdus</taxon>
    </lineage>
</organism>
<evidence type="ECO:0000256" key="1">
    <source>
        <dbReference type="ARBA" id="ARBA00022741"/>
    </source>
</evidence>
<dbReference type="InterPro" id="IPR014001">
    <property type="entry name" value="Helicase_ATP-bd"/>
</dbReference>
<gene>
    <name evidence="8" type="primary">hrpB</name>
    <name evidence="8" type="ORF">HQN79_07790</name>
</gene>
<dbReference type="PROSITE" id="PS51192">
    <property type="entry name" value="HELICASE_ATP_BIND_1"/>
    <property type="match status" value="1"/>
</dbReference>
<dbReference type="InterPro" id="IPR001650">
    <property type="entry name" value="Helicase_C-like"/>
</dbReference>
<evidence type="ECO:0000256" key="4">
    <source>
        <dbReference type="ARBA" id="ARBA00022840"/>
    </source>
</evidence>
<keyword evidence="1" id="KW-0547">Nucleotide-binding</keyword>
<evidence type="ECO:0000256" key="3">
    <source>
        <dbReference type="ARBA" id="ARBA00022806"/>
    </source>
</evidence>
<dbReference type="Gene3D" id="1.20.120.1080">
    <property type="match status" value="1"/>
</dbReference>
<dbReference type="CDD" id="cd18791">
    <property type="entry name" value="SF2_C_RHA"/>
    <property type="match status" value="1"/>
</dbReference>
<evidence type="ECO:0000256" key="5">
    <source>
        <dbReference type="SAM" id="MobiDB-lite"/>
    </source>
</evidence>
<evidence type="ECO:0000256" key="2">
    <source>
        <dbReference type="ARBA" id="ARBA00022801"/>
    </source>
</evidence>
<proteinExistence type="predicted"/>
<dbReference type="RefSeq" id="WP_173285373.1">
    <property type="nucleotide sequence ID" value="NZ_CP054020.1"/>
</dbReference>
<dbReference type="Pfam" id="PF08482">
    <property type="entry name" value="HrpB_C"/>
    <property type="match status" value="1"/>
</dbReference>
<dbReference type="SUPFAM" id="SSF52540">
    <property type="entry name" value="P-loop containing nucleoside triphosphate hydrolases"/>
    <property type="match status" value="1"/>
</dbReference>
<dbReference type="Pfam" id="PF00271">
    <property type="entry name" value="Helicase_C"/>
    <property type="match status" value="1"/>
</dbReference>
<feature type="compositionally biased region" description="Basic and acidic residues" evidence="5">
    <location>
        <begin position="813"/>
        <end position="826"/>
    </location>
</feature>
<dbReference type="Proteomes" id="UP000504724">
    <property type="component" value="Chromosome"/>
</dbReference>